<feature type="region of interest" description="Disordered" evidence="1">
    <location>
        <begin position="81"/>
        <end position="145"/>
    </location>
</feature>
<name>A0A444ZWC6_ARAHY</name>
<accession>A0A444ZWC6</accession>
<dbReference type="PANTHER" id="PTHR33356">
    <property type="entry name" value="TIP41-LIKE PROTEIN"/>
    <property type="match status" value="1"/>
</dbReference>
<evidence type="ECO:0000313" key="3">
    <source>
        <dbReference type="Proteomes" id="UP000289738"/>
    </source>
</evidence>
<comment type="caution">
    <text evidence="2">The sequence shown here is derived from an EMBL/GenBank/DDBJ whole genome shotgun (WGS) entry which is preliminary data.</text>
</comment>
<keyword evidence="3" id="KW-1185">Reference proteome</keyword>
<feature type="compositionally biased region" description="Basic and acidic residues" evidence="1">
    <location>
        <begin position="81"/>
        <end position="96"/>
    </location>
</feature>
<dbReference type="Proteomes" id="UP000289738">
    <property type="component" value="Chromosome B03"/>
</dbReference>
<organism evidence="2 3">
    <name type="scientific">Arachis hypogaea</name>
    <name type="common">Peanut</name>
    <dbReference type="NCBI Taxonomy" id="3818"/>
    <lineage>
        <taxon>Eukaryota</taxon>
        <taxon>Viridiplantae</taxon>
        <taxon>Streptophyta</taxon>
        <taxon>Embryophyta</taxon>
        <taxon>Tracheophyta</taxon>
        <taxon>Spermatophyta</taxon>
        <taxon>Magnoliopsida</taxon>
        <taxon>eudicotyledons</taxon>
        <taxon>Gunneridae</taxon>
        <taxon>Pentapetalae</taxon>
        <taxon>rosids</taxon>
        <taxon>fabids</taxon>
        <taxon>Fabales</taxon>
        <taxon>Fabaceae</taxon>
        <taxon>Papilionoideae</taxon>
        <taxon>50 kb inversion clade</taxon>
        <taxon>dalbergioids sensu lato</taxon>
        <taxon>Dalbergieae</taxon>
        <taxon>Pterocarpus clade</taxon>
        <taxon>Arachis</taxon>
    </lineage>
</organism>
<evidence type="ECO:0000313" key="2">
    <source>
        <dbReference type="EMBL" id="RYR18478.1"/>
    </source>
</evidence>
<dbReference type="PANTHER" id="PTHR33356:SF17">
    <property type="entry name" value="TPX2 CENTRAL DOMAIN-CONTAINING PROTEIN"/>
    <property type="match status" value="1"/>
</dbReference>
<dbReference type="AlphaFoldDB" id="A0A444ZWC6"/>
<proteinExistence type="predicted"/>
<sequence>MAKLLDDAALWLPPPHFLDGAKGSPKADPDAVFCFPSEFPYEFGVSSPVESVAGSTETESSDEEEDFFAGLTRRLSQATIHDSRKQLATEKPEACKTRGMAGSPQSTLSGIGSWSGRSLVSGEGTPNGSSRVPSPSTTPFADQNDPWEVIYQAAGQVARMKLNDHVSQSNRGFLNSARATAAAPKNLHTTVCPSFCNHAPQVSQEQVLNQQCGSTWGSLGAGNKAYWLLQQQHRAREVCYESVKCGNRLQSAWPQPHQNQNNLQYGRSGHRVPVPVGSAAKRASSGGTGVFLPRHYGNTAEPRKKTGSAPVVVPAKVVHALNLNMEGFNGPSLQPCFSNAFATDYDALVARRNAVLMQNRLRARREEAASYEVRLPQEWTY</sequence>
<dbReference type="EMBL" id="SDMP01000013">
    <property type="protein sequence ID" value="RYR18478.1"/>
    <property type="molecule type" value="Genomic_DNA"/>
</dbReference>
<gene>
    <name evidence="2" type="ORF">Ahy_B03g063101</name>
</gene>
<reference evidence="2 3" key="1">
    <citation type="submission" date="2019-01" db="EMBL/GenBank/DDBJ databases">
        <title>Sequencing of cultivated peanut Arachis hypogaea provides insights into genome evolution and oil improvement.</title>
        <authorList>
            <person name="Chen X."/>
        </authorList>
    </citation>
    <scope>NUCLEOTIDE SEQUENCE [LARGE SCALE GENOMIC DNA]</scope>
    <source>
        <strain evidence="3">cv. Fuhuasheng</strain>
        <tissue evidence="2">Leaves</tissue>
    </source>
</reference>
<evidence type="ECO:0000256" key="1">
    <source>
        <dbReference type="SAM" id="MobiDB-lite"/>
    </source>
</evidence>
<feature type="compositionally biased region" description="Polar residues" evidence="1">
    <location>
        <begin position="103"/>
        <end position="141"/>
    </location>
</feature>
<protein>
    <submittedName>
        <fullName evidence="2">Uncharacterized protein</fullName>
    </submittedName>
</protein>
<dbReference type="STRING" id="3818.A0A444ZWC6"/>